<dbReference type="EMBL" id="JAKNGE010000003">
    <property type="protein sequence ID" value="MCG4744348.1"/>
    <property type="molecule type" value="Genomic_DNA"/>
</dbReference>
<reference evidence="1" key="3">
    <citation type="submission" date="2022-01" db="EMBL/GenBank/DDBJ databases">
        <title>Collection of gut derived symbiotic bacterial strains cultured from healthy donors.</title>
        <authorList>
            <person name="Lin H."/>
            <person name="Kohout C."/>
            <person name="Waligurski E."/>
            <person name="Pamer E.G."/>
        </authorList>
    </citation>
    <scope>NUCLEOTIDE SEQUENCE</scope>
    <source>
        <strain evidence="1">DFI.6.55</strain>
    </source>
</reference>
<reference evidence="2" key="2">
    <citation type="submission" date="2020-02" db="EMBL/GenBank/DDBJ databases">
        <authorList>
            <person name="Littmann E."/>
            <person name="Sorbara M."/>
        </authorList>
    </citation>
    <scope>NUCLEOTIDE SEQUENCE</scope>
    <source>
        <strain evidence="2">MSK.1.17</strain>
    </source>
</reference>
<proteinExistence type="predicted"/>
<dbReference type="Proteomes" id="UP001299608">
    <property type="component" value="Unassembled WGS sequence"/>
</dbReference>
<name>A0AAW5BLR9_9FIRM</name>
<reference evidence="2 3" key="1">
    <citation type="journal article" date="2020" name="Cell Host Microbe">
        <title>Functional and Genomic Variation between Human-Derived Isolates of Lachnospiraceae Reveals Inter- and Intra-Species Diversity.</title>
        <authorList>
            <person name="Sorbara M.T."/>
            <person name="Littmann E.R."/>
            <person name="Fontana E."/>
            <person name="Moody T.U."/>
            <person name="Kohout C.E."/>
            <person name="Gjonbalaj M."/>
            <person name="Eaton V."/>
            <person name="Seok R."/>
            <person name="Leiner I.M."/>
            <person name="Pamer E.G."/>
        </authorList>
    </citation>
    <scope>NUCLEOTIDE SEQUENCE [LARGE SCALE GENOMIC DNA]</scope>
    <source>
        <strain evidence="2 3">MSK.1.17</strain>
    </source>
</reference>
<protein>
    <submittedName>
        <fullName evidence="1">Uncharacterized protein</fullName>
    </submittedName>
</protein>
<comment type="caution">
    <text evidence="1">The sequence shown here is derived from an EMBL/GenBank/DDBJ whole genome shotgun (WGS) entry which is preliminary data.</text>
</comment>
<evidence type="ECO:0000313" key="3">
    <source>
        <dbReference type="Proteomes" id="UP000669239"/>
    </source>
</evidence>
<dbReference type="GeneID" id="97208039"/>
<dbReference type="Proteomes" id="UP000669239">
    <property type="component" value="Unassembled WGS sequence"/>
</dbReference>
<dbReference type="AlphaFoldDB" id="A0AAW5BLR9"/>
<evidence type="ECO:0000313" key="4">
    <source>
        <dbReference type="Proteomes" id="UP001299608"/>
    </source>
</evidence>
<evidence type="ECO:0000313" key="2">
    <source>
        <dbReference type="EMBL" id="NSJ49019.1"/>
    </source>
</evidence>
<organism evidence="1 4">
    <name type="scientific">Enterocloster aldenensis</name>
    <dbReference type="NCBI Taxonomy" id="358742"/>
    <lineage>
        <taxon>Bacteria</taxon>
        <taxon>Bacillati</taxon>
        <taxon>Bacillota</taxon>
        <taxon>Clostridia</taxon>
        <taxon>Lachnospirales</taxon>
        <taxon>Lachnospiraceae</taxon>
        <taxon>Enterocloster</taxon>
    </lineage>
</organism>
<keyword evidence="3" id="KW-1185">Reference proteome</keyword>
<gene>
    <name evidence="2" type="ORF">G5B36_09950</name>
    <name evidence="1" type="ORF">L0N08_02865</name>
</gene>
<dbReference type="EMBL" id="JAAITT010000011">
    <property type="protein sequence ID" value="NSJ49019.1"/>
    <property type="molecule type" value="Genomic_DNA"/>
</dbReference>
<dbReference type="RefSeq" id="WP_166441865.1">
    <property type="nucleotide sequence ID" value="NZ_BAABZL010000001.1"/>
</dbReference>
<sequence length="54" mass="6483">MTRVELLKVLVEDYNEDISTIKSLTKEELEELLEEYIDEDLFQLDTNENEDFLD</sequence>
<evidence type="ECO:0000313" key="1">
    <source>
        <dbReference type="EMBL" id="MCG4744348.1"/>
    </source>
</evidence>
<accession>A0AAW5BLR9</accession>